<dbReference type="RefSeq" id="WP_220166851.1">
    <property type="nucleotide sequence ID" value="NZ_JAIBOA010000008.1"/>
</dbReference>
<feature type="transmembrane region" description="Helical" evidence="1">
    <location>
        <begin position="113"/>
        <end position="135"/>
    </location>
</feature>
<keyword evidence="1" id="KW-1133">Transmembrane helix</keyword>
<gene>
    <name evidence="2" type="ORF">K1Y72_14670</name>
</gene>
<proteinExistence type="predicted"/>
<comment type="caution">
    <text evidence="2">The sequence shown here is derived from an EMBL/GenBank/DDBJ whole genome shotgun (WGS) entry which is preliminary data.</text>
</comment>
<feature type="transmembrane region" description="Helical" evidence="1">
    <location>
        <begin position="83"/>
        <end position="101"/>
    </location>
</feature>
<keyword evidence="1" id="KW-0812">Transmembrane</keyword>
<feature type="transmembrane region" description="Helical" evidence="1">
    <location>
        <begin position="201"/>
        <end position="223"/>
    </location>
</feature>
<evidence type="ECO:0000256" key="1">
    <source>
        <dbReference type="SAM" id="Phobius"/>
    </source>
</evidence>
<evidence type="ECO:0000313" key="2">
    <source>
        <dbReference type="EMBL" id="MBW8483627.1"/>
    </source>
</evidence>
<dbReference type="EMBL" id="JAIBOA010000008">
    <property type="protein sequence ID" value="MBW8483627.1"/>
    <property type="molecule type" value="Genomic_DNA"/>
</dbReference>
<keyword evidence="1" id="KW-0472">Membrane</keyword>
<feature type="transmembrane region" description="Helical" evidence="1">
    <location>
        <begin position="235"/>
        <end position="257"/>
    </location>
</feature>
<feature type="transmembrane region" description="Helical" evidence="1">
    <location>
        <begin position="53"/>
        <end position="71"/>
    </location>
</feature>
<reference evidence="2 3" key="1">
    <citation type="submission" date="2021-07" db="EMBL/GenBank/DDBJ databases">
        <title>Actinomadura sp. PM05-2 isolated from lichen.</title>
        <authorList>
            <person name="Somphong A."/>
            <person name="Phongsopitanun W."/>
            <person name="Tanasupawat S."/>
            <person name="Peongsungnone V."/>
        </authorList>
    </citation>
    <scope>NUCLEOTIDE SEQUENCE [LARGE SCALE GENOMIC DNA]</scope>
    <source>
        <strain evidence="2 3">PM05-2</strain>
    </source>
</reference>
<feature type="transmembrane region" description="Helical" evidence="1">
    <location>
        <begin position="147"/>
        <end position="165"/>
    </location>
</feature>
<name>A0ABS7FVM5_9ACTN</name>
<dbReference type="Proteomes" id="UP000774570">
    <property type="component" value="Unassembled WGS sequence"/>
</dbReference>
<evidence type="ECO:0000313" key="3">
    <source>
        <dbReference type="Proteomes" id="UP000774570"/>
    </source>
</evidence>
<keyword evidence="3" id="KW-1185">Reference proteome</keyword>
<feature type="transmembrane region" description="Helical" evidence="1">
    <location>
        <begin position="6"/>
        <end position="24"/>
    </location>
</feature>
<sequence>MSALVNLVVMTGMLLVVPLGLRLAGVPGGTRRIWAAGAVAGAAALWLPRGPAAVALAACYAAAALAVAARAPRRRWRADAAEAAVALALVMPLVAATALVAERGGLHLFGFSLRILSLTVAHFHFAGFAAALIAGLVGRTAGPGRRAAAASVPLGTLVVLAGYFTGEWVEFAGAVVLTAGMWLVGWLTWRDVRPAGDRAARALLLASSAVLAATMVLALWWALGEASGLVHPTLGWMAATHGVGNALGFGLCGMLAWSRVKRDTEGRRRA</sequence>
<feature type="transmembrane region" description="Helical" evidence="1">
    <location>
        <begin position="171"/>
        <end position="189"/>
    </location>
</feature>
<dbReference type="InterPro" id="IPR025450">
    <property type="entry name" value="YndJ-like"/>
</dbReference>
<protein>
    <submittedName>
        <fullName evidence="2">YndJ family protein</fullName>
    </submittedName>
</protein>
<dbReference type="Pfam" id="PF14158">
    <property type="entry name" value="YndJ"/>
    <property type="match status" value="1"/>
</dbReference>
<organism evidence="2 3">
    <name type="scientific">Actinomadura parmotrematis</name>
    <dbReference type="NCBI Taxonomy" id="2864039"/>
    <lineage>
        <taxon>Bacteria</taxon>
        <taxon>Bacillati</taxon>
        <taxon>Actinomycetota</taxon>
        <taxon>Actinomycetes</taxon>
        <taxon>Streptosporangiales</taxon>
        <taxon>Thermomonosporaceae</taxon>
        <taxon>Actinomadura</taxon>
    </lineage>
</organism>
<accession>A0ABS7FVM5</accession>